<dbReference type="STRING" id="378794.GCA_001570625_02533"/>
<proteinExistence type="predicted"/>
<evidence type="ECO:0008006" key="4">
    <source>
        <dbReference type="Google" id="ProtNLM"/>
    </source>
</evidence>
<organism evidence="2 3">
    <name type="scientific">Syntrophomonas wolfei</name>
    <dbReference type="NCBI Taxonomy" id="863"/>
    <lineage>
        <taxon>Bacteria</taxon>
        <taxon>Bacillati</taxon>
        <taxon>Bacillota</taxon>
        <taxon>Clostridia</taxon>
        <taxon>Eubacteriales</taxon>
        <taxon>Syntrophomonadaceae</taxon>
        <taxon>Syntrophomonas</taxon>
    </lineage>
</organism>
<reference evidence="2 3" key="1">
    <citation type="journal article" date="2018" name="Nat. Biotechnol.">
        <title>A standardized bacterial taxonomy based on genome phylogeny substantially revises the tree of life.</title>
        <authorList>
            <person name="Parks D.H."/>
            <person name="Chuvochina M."/>
            <person name="Waite D.W."/>
            <person name="Rinke C."/>
            <person name="Skarshewski A."/>
            <person name="Chaumeil P.A."/>
            <person name="Hugenholtz P."/>
        </authorList>
    </citation>
    <scope>NUCLEOTIDE SEQUENCE [LARGE SCALE GENOMIC DNA]</scope>
    <source>
        <strain evidence="2">UBA10948</strain>
    </source>
</reference>
<dbReference type="EMBL" id="DNZF01000190">
    <property type="protein sequence ID" value="HBK53994.1"/>
    <property type="molecule type" value="Genomic_DNA"/>
</dbReference>
<accession>A0A354YXQ7</accession>
<dbReference type="AlphaFoldDB" id="A0A354YXQ7"/>
<name>A0A354YXQ7_9FIRM</name>
<keyword evidence="1" id="KW-0812">Transmembrane</keyword>
<feature type="transmembrane region" description="Helical" evidence="1">
    <location>
        <begin position="9"/>
        <end position="28"/>
    </location>
</feature>
<evidence type="ECO:0000256" key="1">
    <source>
        <dbReference type="SAM" id="Phobius"/>
    </source>
</evidence>
<evidence type="ECO:0000313" key="2">
    <source>
        <dbReference type="EMBL" id="HBK53994.1"/>
    </source>
</evidence>
<protein>
    <recommendedName>
        <fullName evidence="4">Mg2+ and Co2+ transporter CorB</fullName>
    </recommendedName>
</protein>
<comment type="caution">
    <text evidence="2">The sequence shown here is derived from an EMBL/GenBank/DDBJ whole genome shotgun (WGS) entry which is preliminary data.</text>
</comment>
<gene>
    <name evidence="2" type="ORF">DDZ44_08670</name>
</gene>
<keyword evidence="1" id="KW-0472">Membrane</keyword>
<feature type="transmembrane region" description="Helical" evidence="1">
    <location>
        <begin position="40"/>
        <end position="60"/>
    </location>
</feature>
<keyword evidence="1" id="KW-1133">Transmembrane helix</keyword>
<evidence type="ECO:0000313" key="3">
    <source>
        <dbReference type="Proteomes" id="UP000263273"/>
    </source>
</evidence>
<feature type="transmembrane region" description="Helical" evidence="1">
    <location>
        <begin position="127"/>
        <end position="146"/>
    </location>
</feature>
<sequence>MGYIKKDNLISGLLVAFFTFFIALLVSLGSEALVRAVNNVIVALILLLTVIFLGIFFDIIGTAATAAQMPPFNARAAKKIFGAKQAVKLVGNAHLVANFCNDVIGDIAGTLSGAIGAGIVISLVNELVFLDIILAGAMMTSFIAALTVGGKAVGKSLAVNQANNIIFRVAIILPWWEKMSGMELFKNRR</sequence>
<dbReference type="Proteomes" id="UP000263273">
    <property type="component" value="Unassembled WGS sequence"/>
</dbReference>